<name>A0A3N8QQL8_9BURK</name>
<comment type="caution">
    <text evidence="2">The sequence shown here is derived from an EMBL/GenBank/DDBJ whole genome shotgun (WGS) entry which is preliminary data.</text>
</comment>
<dbReference type="GO" id="GO:0005694">
    <property type="term" value="C:chromosome"/>
    <property type="evidence" value="ECO:0007669"/>
    <property type="project" value="TreeGrafter"/>
</dbReference>
<dbReference type="Pfam" id="PF02195">
    <property type="entry name" value="ParB_N"/>
    <property type="match status" value="1"/>
</dbReference>
<feature type="domain" description="ParB-like N-terminal" evidence="1">
    <location>
        <begin position="46"/>
        <end position="132"/>
    </location>
</feature>
<evidence type="ECO:0000313" key="3">
    <source>
        <dbReference type="Proteomes" id="UP000269271"/>
    </source>
</evidence>
<reference evidence="2 3" key="1">
    <citation type="submission" date="2018-08" db="EMBL/GenBank/DDBJ databases">
        <title>Comparative analysis of Burkholderia isolates from Puerto Rico.</title>
        <authorList>
            <person name="Hall C."/>
            <person name="Sahl J."/>
            <person name="Wagner D."/>
        </authorList>
    </citation>
    <scope>NUCLEOTIDE SEQUENCE [LARGE SCALE GENOMIC DNA]</scope>
    <source>
        <strain evidence="2 3">Bp9001</strain>
    </source>
</reference>
<sequence>MRQRFAIRAGGRHRTPLAASFCDRAVLPKQGGRMSRNHPRVSRREGTWKVAALIPYAKNVKKHDDAQVNKIVESIEQFGWTQPIVIDDRGEIIAGHGRRLAAIKRGMEEVPVVILSGLTDEEKRALRLADNRTNEGGIDTLMFREEVAGLESLLVGIFDTKELEFSAADLGELNVDAFVPDVAEAVEQQEQEAHAKADAVSARRVPLAKVFGFKDIAGVDEIHVSRFMARVQAETGLAGADALIAFIRRQT</sequence>
<dbReference type="InterPro" id="IPR003115">
    <property type="entry name" value="ParB_N"/>
</dbReference>
<dbReference type="EMBL" id="QTQX01000013">
    <property type="protein sequence ID" value="RQT26038.1"/>
    <property type="molecule type" value="Genomic_DNA"/>
</dbReference>
<dbReference type="InterPro" id="IPR050336">
    <property type="entry name" value="Chromosome_partition/occlusion"/>
</dbReference>
<evidence type="ECO:0000259" key="1">
    <source>
        <dbReference type="SMART" id="SM00470"/>
    </source>
</evidence>
<protein>
    <submittedName>
        <fullName evidence="2">Chromosome partitioning protein ParB</fullName>
    </submittedName>
</protein>
<gene>
    <name evidence="2" type="ORF">DF037_20320</name>
</gene>
<dbReference type="InterPro" id="IPR036086">
    <property type="entry name" value="ParB/Sulfiredoxin_sf"/>
</dbReference>
<organism evidence="2 3">
    <name type="scientific">Burkholderia contaminans</name>
    <dbReference type="NCBI Taxonomy" id="488447"/>
    <lineage>
        <taxon>Bacteria</taxon>
        <taxon>Pseudomonadati</taxon>
        <taxon>Pseudomonadota</taxon>
        <taxon>Betaproteobacteria</taxon>
        <taxon>Burkholderiales</taxon>
        <taxon>Burkholderiaceae</taxon>
        <taxon>Burkholderia</taxon>
        <taxon>Burkholderia cepacia complex</taxon>
    </lineage>
</organism>
<dbReference type="AlphaFoldDB" id="A0A3N8QQL8"/>
<dbReference type="CDD" id="cd16403">
    <property type="entry name" value="ParB_N_like_MT"/>
    <property type="match status" value="1"/>
</dbReference>
<dbReference type="GO" id="GO:0007059">
    <property type="term" value="P:chromosome segregation"/>
    <property type="evidence" value="ECO:0007669"/>
    <property type="project" value="TreeGrafter"/>
</dbReference>
<accession>A0A3N8QQL8</accession>
<dbReference type="PANTHER" id="PTHR33375:SF1">
    <property type="entry name" value="CHROMOSOME-PARTITIONING PROTEIN PARB-RELATED"/>
    <property type="match status" value="1"/>
</dbReference>
<dbReference type="Proteomes" id="UP000269271">
    <property type="component" value="Unassembled WGS sequence"/>
</dbReference>
<dbReference type="Gene3D" id="3.90.1530.10">
    <property type="entry name" value="Conserved hypothetical protein from pyrococcus furiosus pfu- 392566-001, ParB domain"/>
    <property type="match status" value="1"/>
</dbReference>
<dbReference type="PANTHER" id="PTHR33375">
    <property type="entry name" value="CHROMOSOME-PARTITIONING PROTEIN PARB-RELATED"/>
    <property type="match status" value="1"/>
</dbReference>
<dbReference type="GO" id="GO:0045881">
    <property type="term" value="P:positive regulation of sporulation resulting in formation of a cellular spore"/>
    <property type="evidence" value="ECO:0007669"/>
    <property type="project" value="TreeGrafter"/>
</dbReference>
<dbReference type="SMART" id="SM00470">
    <property type="entry name" value="ParB"/>
    <property type="match status" value="1"/>
</dbReference>
<dbReference type="SUPFAM" id="SSF110849">
    <property type="entry name" value="ParB/Sulfiredoxin"/>
    <property type="match status" value="1"/>
</dbReference>
<proteinExistence type="predicted"/>
<evidence type="ECO:0000313" key="2">
    <source>
        <dbReference type="EMBL" id="RQT26038.1"/>
    </source>
</evidence>